<evidence type="ECO:0000256" key="2">
    <source>
        <dbReference type="ARBA" id="ARBA00013090"/>
    </source>
</evidence>
<dbReference type="InterPro" id="IPR018187">
    <property type="entry name" value="Asp/Glu_racemase_AS_1"/>
</dbReference>
<dbReference type="Proteomes" id="UP001144256">
    <property type="component" value="Unassembled WGS sequence"/>
</dbReference>
<dbReference type="Pfam" id="PF01177">
    <property type="entry name" value="Asp_Glu_race"/>
    <property type="match status" value="1"/>
</dbReference>
<dbReference type="InterPro" id="IPR015942">
    <property type="entry name" value="Asp/Glu/hydantoin_racemase"/>
</dbReference>
<keyword evidence="6 8" id="KW-0961">Cell wall biogenesis/degradation</keyword>
<dbReference type="GO" id="GO:0071555">
    <property type="term" value="P:cell wall organization"/>
    <property type="evidence" value="ECO:0007669"/>
    <property type="project" value="UniProtKB-KW"/>
</dbReference>
<evidence type="ECO:0000256" key="6">
    <source>
        <dbReference type="ARBA" id="ARBA00023316"/>
    </source>
</evidence>
<reference evidence="9" key="1">
    <citation type="submission" date="2022-06" db="EMBL/GenBank/DDBJ databases">
        <title>Vallitalea longa sp. nov., an anaerobic bacterium isolated from marine sediment.</title>
        <authorList>
            <person name="Hirano S."/>
            <person name="Terahara T."/>
            <person name="Mori K."/>
            <person name="Hamada M."/>
            <person name="Matsumoto R."/>
            <person name="Kobayashi T."/>
        </authorList>
    </citation>
    <scope>NUCLEOTIDE SEQUENCE</scope>
    <source>
        <strain evidence="9">SH18-1</strain>
    </source>
</reference>
<evidence type="ECO:0000256" key="1">
    <source>
        <dbReference type="ARBA" id="ARBA00001602"/>
    </source>
</evidence>
<evidence type="ECO:0000313" key="9">
    <source>
        <dbReference type="EMBL" id="GKX27819.1"/>
    </source>
</evidence>
<comment type="caution">
    <text evidence="9">The sequence shown here is derived from an EMBL/GenBank/DDBJ whole genome shotgun (WGS) entry which is preliminary data.</text>
</comment>
<feature type="binding site" evidence="8">
    <location>
        <begin position="181"/>
        <end position="182"/>
    </location>
    <ligand>
        <name>substrate</name>
    </ligand>
</feature>
<gene>
    <name evidence="9" type="primary">yrpC</name>
    <name evidence="8" type="synonym">murI</name>
    <name evidence="9" type="ORF">SH1V18_02990</name>
</gene>
<dbReference type="GO" id="GO:0009252">
    <property type="term" value="P:peptidoglycan biosynthetic process"/>
    <property type="evidence" value="ECO:0007669"/>
    <property type="project" value="UniProtKB-UniRule"/>
</dbReference>
<evidence type="ECO:0000313" key="10">
    <source>
        <dbReference type="Proteomes" id="UP001144256"/>
    </source>
</evidence>
<dbReference type="PROSITE" id="PS00923">
    <property type="entry name" value="ASP_GLU_RACEMASE_1"/>
    <property type="match status" value="1"/>
</dbReference>
<feature type="active site" description="Proton donor/acceptor" evidence="8">
    <location>
        <position position="180"/>
    </location>
</feature>
<protein>
    <recommendedName>
        <fullName evidence="7 8">Glutamate racemase</fullName>
        <ecNumber evidence="2 8">5.1.1.3</ecNumber>
    </recommendedName>
</protein>
<name>A0A9W5Y9E9_9FIRM</name>
<comment type="pathway">
    <text evidence="8">Cell wall biogenesis; peptidoglycan biosynthesis.</text>
</comment>
<dbReference type="PANTHER" id="PTHR21198:SF3">
    <property type="entry name" value="GLUTAMATE RACEMASE"/>
    <property type="match status" value="1"/>
</dbReference>
<dbReference type="Gene3D" id="3.40.50.1860">
    <property type="match status" value="2"/>
</dbReference>
<dbReference type="GO" id="GO:0008360">
    <property type="term" value="P:regulation of cell shape"/>
    <property type="evidence" value="ECO:0007669"/>
    <property type="project" value="UniProtKB-KW"/>
</dbReference>
<dbReference type="InterPro" id="IPR001920">
    <property type="entry name" value="Asp/Glu_race"/>
</dbReference>
<sequence length="257" mass="29586">MKIGFFDSGIGGITVLNEALKMLPNEEYIYYADSINAPYGIKPKEVVKKYIYNVVQFLISKKVDVLVIACNTATSIAVRELRQVYDIPIIGMEPAVKYAVEHNKNKRILVTATDLTLKEEKFKNLVERVDSDSIVDSLALPKLVEYAEDFIFDKNKIVSYLRKQLEPFDLDKYGSIVLGCTHFPFYKSQFREIIPEHVKIVDGNVGTVRHLKDIMERSDKSFSSNRKLTFYYSGVKDEDNMILKKYLNILNLPEKTY</sequence>
<comment type="function">
    <text evidence="8">Provides the (R)-glutamate required for cell wall biosynthesis.</text>
</comment>
<evidence type="ECO:0000256" key="7">
    <source>
        <dbReference type="ARBA" id="ARBA00070053"/>
    </source>
</evidence>
<dbReference type="EMBL" id="BRLB01000001">
    <property type="protein sequence ID" value="GKX27819.1"/>
    <property type="molecule type" value="Genomic_DNA"/>
</dbReference>
<dbReference type="InterPro" id="IPR004391">
    <property type="entry name" value="Glu_race"/>
</dbReference>
<keyword evidence="5 8" id="KW-0413">Isomerase</keyword>
<comment type="catalytic activity">
    <reaction evidence="1 8">
        <text>L-glutamate = D-glutamate</text>
        <dbReference type="Rhea" id="RHEA:12813"/>
        <dbReference type="ChEBI" id="CHEBI:29985"/>
        <dbReference type="ChEBI" id="CHEBI:29986"/>
        <dbReference type="EC" id="5.1.1.3"/>
    </reaction>
</comment>
<dbReference type="HAMAP" id="MF_00258">
    <property type="entry name" value="Glu_racemase"/>
    <property type="match status" value="1"/>
</dbReference>
<evidence type="ECO:0000256" key="5">
    <source>
        <dbReference type="ARBA" id="ARBA00023235"/>
    </source>
</evidence>
<proteinExistence type="inferred from homology"/>
<dbReference type="RefSeq" id="WP_281811511.1">
    <property type="nucleotide sequence ID" value="NZ_BRLB01000001.1"/>
</dbReference>
<dbReference type="AlphaFoldDB" id="A0A9W5Y9E9"/>
<accession>A0A9W5Y9E9</accession>
<evidence type="ECO:0000256" key="8">
    <source>
        <dbReference type="HAMAP-Rule" id="MF_00258"/>
    </source>
</evidence>
<keyword evidence="4 8" id="KW-0573">Peptidoglycan synthesis</keyword>
<dbReference type="PANTHER" id="PTHR21198">
    <property type="entry name" value="GLUTAMATE RACEMASE"/>
    <property type="match status" value="1"/>
</dbReference>
<dbReference type="FunFam" id="3.40.50.1860:FF:000002">
    <property type="entry name" value="Glutamate racemase"/>
    <property type="match status" value="1"/>
</dbReference>
<feature type="binding site" evidence="8">
    <location>
        <begin position="39"/>
        <end position="40"/>
    </location>
    <ligand>
        <name>substrate</name>
    </ligand>
</feature>
<dbReference type="NCBIfam" id="TIGR00067">
    <property type="entry name" value="glut_race"/>
    <property type="match status" value="1"/>
</dbReference>
<evidence type="ECO:0000256" key="3">
    <source>
        <dbReference type="ARBA" id="ARBA00022960"/>
    </source>
</evidence>
<feature type="binding site" evidence="8">
    <location>
        <begin position="7"/>
        <end position="8"/>
    </location>
    <ligand>
        <name>substrate</name>
    </ligand>
</feature>
<comment type="similarity">
    <text evidence="8">Belongs to the aspartate/glutamate racemases family.</text>
</comment>
<feature type="binding site" evidence="8">
    <location>
        <begin position="71"/>
        <end position="72"/>
    </location>
    <ligand>
        <name>substrate</name>
    </ligand>
</feature>
<keyword evidence="10" id="KW-1185">Reference proteome</keyword>
<dbReference type="EC" id="5.1.1.3" evidence="2 8"/>
<keyword evidence="3 8" id="KW-0133">Cell shape</keyword>
<dbReference type="SUPFAM" id="SSF53681">
    <property type="entry name" value="Aspartate/glutamate racemase"/>
    <property type="match status" value="2"/>
</dbReference>
<dbReference type="GO" id="GO:0008881">
    <property type="term" value="F:glutamate racemase activity"/>
    <property type="evidence" value="ECO:0007669"/>
    <property type="project" value="UniProtKB-UniRule"/>
</dbReference>
<feature type="active site" description="Proton donor/acceptor" evidence="8">
    <location>
        <position position="70"/>
    </location>
</feature>
<evidence type="ECO:0000256" key="4">
    <source>
        <dbReference type="ARBA" id="ARBA00022984"/>
    </source>
</evidence>
<organism evidence="9 10">
    <name type="scientific">Vallitalea longa</name>
    <dbReference type="NCBI Taxonomy" id="2936439"/>
    <lineage>
        <taxon>Bacteria</taxon>
        <taxon>Bacillati</taxon>
        <taxon>Bacillota</taxon>
        <taxon>Clostridia</taxon>
        <taxon>Lachnospirales</taxon>
        <taxon>Vallitaleaceae</taxon>
        <taxon>Vallitalea</taxon>
    </lineage>
</organism>